<dbReference type="STRING" id="908809.ABG79_01478"/>
<dbReference type="EMBL" id="LKHP01000007">
    <property type="protein sequence ID" value="KRQ86726.1"/>
    <property type="molecule type" value="Genomic_DNA"/>
</dbReference>
<dbReference type="RefSeq" id="WP_057978662.1">
    <property type="nucleotide sequence ID" value="NZ_LKHP01000007.1"/>
</dbReference>
<gene>
    <name evidence="2" type="ORF">ABG79_01478</name>
</gene>
<keyword evidence="1" id="KW-1133">Transmembrane helix</keyword>
<comment type="caution">
    <text evidence="2">The sequence shown here is derived from an EMBL/GenBank/DDBJ whole genome shotgun (WGS) entry which is preliminary data.</text>
</comment>
<keyword evidence="1" id="KW-0472">Membrane</keyword>
<accession>A0A0R3JT77</accession>
<protein>
    <submittedName>
        <fullName evidence="2">Uncharacterized protein</fullName>
    </submittedName>
</protein>
<dbReference type="AlphaFoldDB" id="A0A0R3JT77"/>
<dbReference type="Gene3D" id="2.60.320.10">
    <property type="entry name" value="N-utilization substance G protein NusG, insert domain"/>
    <property type="match status" value="1"/>
</dbReference>
<evidence type="ECO:0000256" key="1">
    <source>
        <dbReference type="SAM" id="Phobius"/>
    </source>
</evidence>
<feature type="transmembrane region" description="Helical" evidence="1">
    <location>
        <begin position="6"/>
        <end position="26"/>
    </location>
</feature>
<dbReference type="Proteomes" id="UP000052015">
    <property type="component" value="Unassembled WGS sequence"/>
</dbReference>
<dbReference type="InterPro" id="IPR038690">
    <property type="entry name" value="NusG_2_sf"/>
</dbReference>
<proteinExistence type="predicted"/>
<evidence type="ECO:0000313" key="3">
    <source>
        <dbReference type="Proteomes" id="UP000052015"/>
    </source>
</evidence>
<dbReference type="OrthoDB" id="47603at2"/>
<dbReference type="CDD" id="cd09911">
    <property type="entry name" value="Lin0431_like"/>
    <property type="match status" value="1"/>
</dbReference>
<reference evidence="2 3" key="1">
    <citation type="submission" date="2015-09" db="EMBL/GenBank/DDBJ databases">
        <title>Draft genome sequence of a Caloramator mitchellensis, a moderate thermophile from the Great Artesian Basin of Australia.</title>
        <authorList>
            <person name="Patel B.K."/>
        </authorList>
    </citation>
    <scope>NUCLEOTIDE SEQUENCE [LARGE SCALE GENOMIC DNA]</scope>
    <source>
        <strain evidence="2 3">VF08</strain>
    </source>
</reference>
<name>A0A0R3JT77_CALMK</name>
<evidence type="ECO:0000313" key="2">
    <source>
        <dbReference type="EMBL" id="KRQ86726.1"/>
    </source>
</evidence>
<keyword evidence="1" id="KW-0812">Transmembrane</keyword>
<sequence length="120" mass="13289">MKRLEIIIIVITLILAGSIQVAHFYMNRNAGKYVNIYKDAKLYTSLKINENKTIEIKDADDINIIVVENGKVYMKDANCSDKVCVDTGIITGAGQSIICLPHKIVVEIAGERKGIDDSAY</sequence>
<organism evidence="2 3">
    <name type="scientific">Caloramator mitchellensis</name>
    <dbReference type="NCBI Taxonomy" id="908809"/>
    <lineage>
        <taxon>Bacteria</taxon>
        <taxon>Bacillati</taxon>
        <taxon>Bacillota</taxon>
        <taxon>Clostridia</taxon>
        <taxon>Eubacteriales</taxon>
        <taxon>Clostridiaceae</taxon>
        <taxon>Caloramator</taxon>
    </lineage>
</organism>
<keyword evidence="3" id="KW-1185">Reference proteome</keyword>
<dbReference type="Pfam" id="PF07009">
    <property type="entry name" value="NusG_II"/>
    <property type="match status" value="1"/>
</dbReference>